<dbReference type="Pfam" id="PF00089">
    <property type="entry name" value="Trypsin"/>
    <property type="match status" value="1"/>
</dbReference>
<name>A0ABR0C0K7_PURLI</name>
<dbReference type="InterPro" id="IPR009003">
    <property type="entry name" value="Peptidase_S1_PA"/>
</dbReference>
<keyword evidence="2" id="KW-0645">Protease</keyword>
<keyword evidence="1" id="KW-1015">Disulfide bond</keyword>
<proteinExistence type="predicted"/>
<evidence type="ECO:0000259" key="3">
    <source>
        <dbReference type="PROSITE" id="PS50240"/>
    </source>
</evidence>
<dbReference type="InterPro" id="IPR033116">
    <property type="entry name" value="TRYPSIN_SER"/>
</dbReference>
<evidence type="ECO:0000256" key="1">
    <source>
        <dbReference type="ARBA" id="ARBA00023157"/>
    </source>
</evidence>
<gene>
    <name evidence="4" type="ORF">Purlil1_5962</name>
</gene>
<comment type="caution">
    <text evidence="4">The sequence shown here is derived from an EMBL/GenBank/DDBJ whole genome shotgun (WGS) entry which is preliminary data.</text>
</comment>
<dbReference type="SMART" id="SM00020">
    <property type="entry name" value="Tryp_SPc"/>
    <property type="match status" value="1"/>
</dbReference>
<dbReference type="InterPro" id="IPR018114">
    <property type="entry name" value="TRYPSIN_HIS"/>
</dbReference>
<dbReference type="CDD" id="cd00190">
    <property type="entry name" value="Tryp_SPc"/>
    <property type="match status" value="1"/>
</dbReference>
<dbReference type="PROSITE" id="PS00135">
    <property type="entry name" value="TRYPSIN_SER"/>
    <property type="match status" value="1"/>
</dbReference>
<reference evidence="4 5" key="1">
    <citation type="journal article" date="2024" name="Microbiol. Resour. Announc.">
        <title>Genome annotations for the ascomycete fungi Trichoderma harzianum, Trichoderma aggressivum, and Purpureocillium lilacinum.</title>
        <authorList>
            <person name="Beijen E.P.W."/>
            <person name="Ohm R.A."/>
        </authorList>
    </citation>
    <scope>NUCLEOTIDE SEQUENCE [LARGE SCALE GENOMIC DNA]</scope>
    <source>
        <strain evidence="4 5">CBS 150709</strain>
    </source>
</reference>
<sequence>MNPTARAFDASAIMPGEGDTGWLAAALVPTCATAYTFPQLAARGANSVLYGNWSFASDVGLCLLSVRLAQLTPASADVLLPDLNPGAMQRGPTHVEGLNHTQGTIAGRQSPDDMDTCREEDSRPQVVVVRTMVLAARVETSSRFSSVREGGMAFERERNTRSIVESHCSPEMRMSDCSSAVGAVCLTQGALIHHDQNSLPLSHIITMVSTLFVLGIALIPAVAAAPPPSPPVSAVKAPGENIVGGTPARAGEFPYIVSLSRRGRGHFCGGSLLNEDTVVTAAHCVVEADPGSTLVRAGSLRASGGGVQVGAASFIVHPGYRGSPEGGSDIAIIKLAQPIRASGNIGYASLPSAGSDLRGGTLVEVAGWGATTRQGTMPSDVLLKVEVPAVERTSCNRAWNGRVDRTMVCAGEVQGGEDSCYGDSGGPLVDARSRVLVGTVSFGKPCAQPNSPTIYANVGALLGFVTGNM</sequence>
<evidence type="ECO:0000256" key="2">
    <source>
        <dbReference type="RuleBase" id="RU363034"/>
    </source>
</evidence>
<dbReference type="Gene3D" id="2.40.10.10">
    <property type="entry name" value="Trypsin-like serine proteases"/>
    <property type="match status" value="2"/>
</dbReference>
<dbReference type="InterPro" id="IPR043504">
    <property type="entry name" value="Peptidase_S1_PA_chymotrypsin"/>
</dbReference>
<accession>A0ABR0C0K7</accession>
<keyword evidence="5" id="KW-1185">Reference proteome</keyword>
<dbReference type="PROSITE" id="PS50240">
    <property type="entry name" value="TRYPSIN_DOM"/>
    <property type="match status" value="1"/>
</dbReference>
<feature type="domain" description="Peptidase S1" evidence="3">
    <location>
        <begin position="242"/>
        <end position="469"/>
    </location>
</feature>
<dbReference type="EMBL" id="JAWRVI010000018">
    <property type="protein sequence ID" value="KAK4089859.1"/>
    <property type="molecule type" value="Genomic_DNA"/>
</dbReference>
<evidence type="ECO:0000313" key="5">
    <source>
        <dbReference type="Proteomes" id="UP001287286"/>
    </source>
</evidence>
<dbReference type="Proteomes" id="UP001287286">
    <property type="component" value="Unassembled WGS sequence"/>
</dbReference>
<organism evidence="4 5">
    <name type="scientific">Purpureocillium lilacinum</name>
    <name type="common">Paecilomyces lilacinus</name>
    <dbReference type="NCBI Taxonomy" id="33203"/>
    <lineage>
        <taxon>Eukaryota</taxon>
        <taxon>Fungi</taxon>
        <taxon>Dikarya</taxon>
        <taxon>Ascomycota</taxon>
        <taxon>Pezizomycotina</taxon>
        <taxon>Sordariomycetes</taxon>
        <taxon>Hypocreomycetidae</taxon>
        <taxon>Hypocreales</taxon>
        <taxon>Ophiocordycipitaceae</taxon>
        <taxon>Purpureocillium</taxon>
    </lineage>
</organism>
<protein>
    <recommendedName>
        <fullName evidence="3">Peptidase S1 domain-containing protein</fullName>
    </recommendedName>
</protein>
<dbReference type="InterPro" id="IPR001314">
    <property type="entry name" value="Peptidase_S1A"/>
</dbReference>
<evidence type="ECO:0000313" key="4">
    <source>
        <dbReference type="EMBL" id="KAK4089859.1"/>
    </source>
</evidence>
<keyword evidence="2" id="KW-0720">Serine protease</keyword>
<dbReference type="PANTHER" id="PTHR24252">
    <property type="entry name" value="ACROSIN-RELATED"/>
    <property type="match status" value="1"/>
</dbReference>
<dbReference type="SUPFAM" id="SSF50494">
    <property type="entry name" value="Trypsin-like serine proteases"/>
    <property type="match status" value="1"/>
</dbReference>
<dbReference type="PROSITE" id="PS00134">
    <property type="entry name" value="TRYPSIN_HIS"/>
    <property type="match status" value="1"/>
</dbReference>
<dbReference type="PRINTS" id="PR00722">
    <property type="entry name" value="CHYMOTRYPSIN"/>
</dbReference>
<dbReference type="InterPro" id="IPR001254">
    <property type="entry name" value="Trypsin_dom"/>
</dbReference>
<keyword evidence="2" id="KW-0378">Hydrolase</keyword>
<dbReference type="PANTHER" id="PTHR24252:SF7">
    <property type="entry name" value="HYALIN"/>
    <property type="match status" value="1"/>
</dbReference>